<dbReference type="Gene3D" id="1.10.357.10">
    <property type="entry name" value="Tetracycline Repressor, domain 2"/>
    <property type="match status" value="1"/>
</dbReference>
<dbReference type="AlphaFoldDB" id="A0A2T0M024"/>
<dbReference type="PANTHER" id="PTHR43479:SF11">
    <property type="entry name" value="ACREF_ENVCD OPERON REPRESSOR-RELATED"/>
    <property type="match status" value="1"/>
</dbReference>
<dbReference type="SUPFAM" id="SSF46689">
    <property type="entry name" value="Homeodomain-like"/>
    <property type="match status" value="1"/>
</dbReference>
<dbReference type="Proteomes" id="UP000238362">
    <property type="component" value="Unassembled WGS sequence"/>
</dbReference>
<dbReference type="RefSeq" id="WP_106177039.1">
    <property type="nucleotide sequence ID" value="NZ_PVNH01000002.1"/>
</dbReference>
<dbReference type="EMBL" id="PVNH01000002">
    <property type="protein sequence ID" value="PRX49890.1"/>
    <property type="molecule type" value="Genomic_DNA"/>
</dbReference>
<evidence type="ECO:0000259" key="3">
    <source>
        <dbReference type="PROSITE" id="PS50977"/>
    </source>
</evidence>
<feature type="DNA-binding region" description="H-T-H motif" evidence="2">
    <location>
        <begin position="41"/>
        <end position="60"/>
    </location>
</feature>
<evidence type="ECO:0000256" key="1">
    <source>
        <dbReference type="ARBA" id="ARBA00023125"/>
    </source>
</evidence>
<dbReference type="GO" id="GO:0003677">
    <property type="term" value="F:DNA binding"/>
    <property type="evidence" value="ECO:0007669"/>
    <property type="project" value="UniProtKB-UniRule"/>
</dbReference>
<protein>
    <submittedName>
        <fullName evidence="4">TetR family transcriptional regulator</fullName>
    </submittedName>
</protein>
<accession>A0A2T0M024</accession>
<sequence length="205" mass="22172">MSSPIRPYRGVSAEDRKAERRAKLLEAGLDLLGTVGYERTTMTAVCAHAKLTERYFYESFRSRDELLLAVVDRVAEEIGERALAALRDTEGDAGAKARAALTAFVDMLTEDPRKGRAAMVESSASASLRGRRHELLRTFARLVVTQAAALYGAAALPSPRDEINALLFVGGLAELLIAWLGGEIEATPADIVDAATHQFATSMHV</sequence>
<dbReference type="OrthoDB" id="3783612at2"/>
<gene>
    <name evidence="4" type="ORF">B0I33_1023</name>
</gene>
<evidence type="ECO:0000313" key="4">
    <source>
        <dbReference type="EMBL" id="PRX49890.1"/>
    </source>
</evidence>
<evidence type="ECO:0000256" key="2">
    <source>
        <dbReference type="PROSITE-ProRule" id="PRU00335"/>
    </source>
</evidence>
<dbReference type="InterPro" id="IPR001647">
    <property type="entry name" value="HTH_TetR"/>
</dbReference>
<dbReference type="PROSITE" id="PS50977">
    <property type="entry name" value="HTH_TETR_2"/>
    <property type="match status" value="1"/>
</dbReference>
<evidence type="ECO:0000313" key="5">
    <source>
        <dbReference type="Proteomes" id="UP000238362"/>
    </source>
</evidence>
<dbReference type="PANTHER" id="PTHR43479">
    <property type="entry name" value="ACREF/ENVCD OPERON REPRESSOR-RELATED"/>
    <property type="match status" value="1"/>
</dbReference>
<dbReference type="Pfam" id="PF00440">
    <property type="entry name" value="TetR_N"/>
    <property type="match status" value="1"/>
</dbReference>
<organism evidence="4 5">
    <name type="scientific">Prauserella shujinwangii</name>
    <dbReference type="NCBI Taxonomy" id="1453103"/>
    <lineage>
        <taxon>Bacteria</taxon>
        <taxon>Bacillati</taxon>
        <taxon>Actinomycetota</taxon>
        <taxon>Actinomycetes</taxon>
        <taxon>Pseudonocardiales</taxon>
        <taxon>Pseudonocardiaceae</taxon>
        <taxon>Prauserella</taxon>
    </lineage>
</organism>
<keyword evidence="1 2" id="KW-0238">DNA-binding</keyword>
<feature type="domain" description="HTH tetR-type" evidence="3">
    <location>
        <begin position="18"/>
        <end position="78"/>
    </location>
</feature>
<proteinExistence type="predicted"/>
<comment type="caution">
    <text evidence="4">The sequence shown here is derived from an EMBL/GenBank/DDBJ whole genome shotgun (WGS) entry which is preliminary data.</text>
</comment>
<keyword evidence="5" id="KW-1185">Reference proteome</keyword>
<reference evidence="4 5" key="1">
    <citation type="submission" date="2018-03" db="EMBL/GenBank/DDBJ databases">
        <title>Genomic Encyclopedia of Type Strains, Phase III (KMG-III): the genomes of soil and plant-associated and newly described type strains.</title>
        <authorList>
            <person name="Whitman W."/>
        </authorList>
    </citation>
    <scope>NUCLEOTIDE SEQUENCE [LARGE SCALE GENOMIC DNA]</scope>
    <source>
        <strain evidence="4 5">CGMCC 4.7125</strain>
    </source>
</reference>
<dbReference type="InterPro" id="IPR050624">
    <property type="entry name" value="HTH-type_Tx_Regulator"/>
</dbReference>
<dbReference type="InterPro" id="IPR009057">
    <property type="entry name" value="Homeodomain-like_sf"/>
</dbReference>
<name>A0A2T0M024_9PSEU</name>